<dbReference type="EMBL" id="CAADFX010000048">
    <property type="protein sequence ID" value="VFK56520.1"/>
    <property type="molecule type" value="Genomic_DNA"/>
</dbReference>
<dbReference type="EMBL" id="CAADFY010000016">
    <property type="protein sequence ID" value="VFK53029.1"/>
    <property type="molecule type" value="Genomic_DNA"/>
</dbReference>
<dbReference type="AlphaFoldDB" id="A0A450ZIY4"/>
<reference evidence="2" key="1">
    <citation type="submission" date="2019-02" db="EMBL/GenBank/DDBJ databases">
        <authorList>
            <person name="Gruber-Vodicka R. H."/>
            <person name="Seah K. B. B."/>
        </authorList>
    </citation>
    <scope>NUCLEOTIDE SEQUENCE</scope>
    <source>
        <strain evidence="3">BECK_BY1</strain>
        <strain evidence="2">BECK_BY2</strain>
        <strain evidence="1">BECK_BY3</strain>
    </source>
</reference>
<evidence type="ECO:0000313" key="1">
    <source>
        <dbReference type="EMBL" id="VFK53029.1"/>
    </source>
</evidence>
<name>A0A450ZIY4_9GAMM</name>
<evidence type="ECO:0000313" key="2">
    <source>
        <dbReference type="EMBL" id="VFK53773.1"/>
    </source>
</evidence>
<gene>
    <name evidence="3" type="ORF">BECKTUN1418D_GA0071000_104812</name>
    <name evidence="2" type="ORF">BECKTUN1418E_GA0071001_10184</name>
    <name evidence="1" type="ORF">BECKTUN1418F_GA0071002_10164</name>
</gene>
<protein>
    <submittedName>
        <fullName evidence="2">Uncharacterized protein</fullName>
    </submittedName>
</protein>
<organism evidence="2">
    <name type="scientific">Candidatus Kentrum sp. TUN</name>
    <dbReference type="NCBI Taxonomy" id="2126343"/>
    <lineage>
        <taxon>Bacteria</taxon>
        <taxon>Pseudomonadati</taxon>
        <taxon>Pseudomonadota</taxon>
        <taxon>Gammaproteobacteria</taxon>
        <taxon>Candidatus Kentrum</taxon>
    </lineage>
</organism>
<evidence type="ECO:0000313" key="3">
    <source>
        <dbReference type="EMBL" id="VFK56520.1"/>
    </source>
</evidence>
<accession>A0A450ZIY4</accession>
<dbReference type="EMBL" id="CAADFV010000018">
    <property type="protein sequence ID" value="VFK53773.1"/>
    <property type="molecule type" value="Genomic_DNA"/>
</dbReference>
<sequence>MLALRAKADSGGDPVHAPIPQNFCFSDTLNITKKDIPSFNSRIKQAVRRKSSNVDRG</sequence>
<proteinExistence type="predicted"/>